<feature type="compositionally biased region" description="Low complexity" evidence="6">
    <location>
        <begin position="82"/>
        <end position="99"/>
    </location>
</feature>
<evidence type="ECO:0000256" key="4">
    <source>
        <dbReference type="ARBA" id="ARBA00023125"/>
    </source>
</evidence>
<evidence type="ECO:0000256" key="3">
    <source>
        <dbReference type="ARBA" id="ARBA00023015"/>
    </source>
</evidence>
<reference evidence="8 9" key="1">
    <citation type="submission" date="2019-06" db="EMBL/GenBank/DDBJ databases">
        <title>Description of Kitasatospora acidophila sp. nov. isolated from pine grove soil, and reclassification of Streptomyces novaecaesareae to Kitasatospora novaeceasareae comb. nov.</title>
        <authorList>
            <person name="Kim M.J."/>
        </authorList>
    </citation>
    <scope>NUCLEOTIDE SEQUENCE [LARGE SCALE GENOMIC DNA]</scope>
    <source>
        <strain evidence="8 9">MMS16-CNU292</strain>
    </source>
</reference>
<evidence type="ECO:0000256" key="2">
    <source>
        <dbReference type="ARBA" id="ARBA00023012"/>
    </source>
</evidence>
<dbReference type="SMART" id="SM01043">
    <property type="entry name" value="BTAD"/>
    <property type="match status" value="1"/>
</dbReference>
<dbReference type="InterPro" id="IPR051677">
    <property type="entry name" value="AfsR-DnrI-RedD_regulator"/>
</dbReference>
<dbReference type="SUPFAM" id="SSF48452">
    <property type="entry name" value="TPR-like"/>
    <property type="match status" value="1"/>
</dbReference>
<dbReference type="GO" id="GO:0003677">
    <property type="term" value="F:DNA binding"/>
    <property type="evidence" value="ECO:0007669"/>
    <property type="project" value="UniProtKB-KW"/>
</dbReference>
<organism evidence="8 9">
    <name type="scientific">Kitasatospora acidiphila</name>
    <dbReference type="NCBI Taxonomy" id="2567942"/>
    <lineage>
        <taxon>Bacteria</taxon>
        <taxon>Bacillati</taxon>
        <taxon>Actinomycetota</taxon>
        <taxon>Actinomycetes</taxon>
        <taxon>Kitasatosporales</taxon>
        <taxon>Streptomycetaceae</taxon>
        <taxon>Kitasatospora</taxon>
    </lineage>
</organism>
<feature type="domain" description="Bacterial transcriptional activator" evidence="7">
    <location>
        <begin position="164"/>
        <end position="309"/>
    </location>
</feature>
<sequence>MPESMPARGRVPYGGRPPYSGVDGDRGRAGARNAGAATHGKPVPGGPRSVHESENFGAADQRRTDQRARPGHRPGGRRAGPPRRASAEGAAGRAAAGRGALVSEEQLIDAVWDDRLPEKPRQALHTYIADLRRVLEPRRRSREEPLVLRRRPAGYALAVDPWAVDARRFGELVLAAHRASTIGQPAEARSWADQALGLWTGPAYADLADARFLCAEISRLEELRSLAREVRVAARLALGEHRLSLLESRALTTEYPLRESGWALWALALYRSGRQAEALEALGAARRLLREQLGADPGPELTLLTQRVLAHDPVLLEK</sequence>
<evidence type="ECO:0000313" key="8">
    <source>
        <dbReference type="EMBL" id="TQF01802.1"/>
    </source>
</evidence>
<evidence type="ECO:0000256" key="5">
    <source>
        <dbReference type="ARBA" id="ARBA00023163"/>
    </source>
</evidence>
<keyword evidence="2" id="KW-0902">Two-component regulatory system</keyword>
<dbReference type="InterPro" id="IPR005158">
    <property type="entry name" value="BTAD"/>
</dbReference>
<dbReference type="InterPro" id="IPR011990">
    <property type="entry name" value="TPR-like_helical_dom_sf"/>
</dbReference>
<dbReference type="InterPro" id="IPR001867">
    <property type="entry name" value="OmpR/PhoB-type_DNA-bd"/>
</dbReference>
<keyword evidence="5" id="KW-0804">Transcription</keyword>
<comment type="caution">
    <text evidence="8">The sequence shown here is derived from an EMBL/GenBank/DDBJ whole genome shotgun (WGS) entry which is preliminary data.</text>
</comment>
<name>A0A540VYG1_9ACTN</name>
<evidence type="ECO:0000256" key="6">
    <source>
        <dbReference type="SAM" id="MobiDB-lite"/>
    </source>
</evidence>
<dbReference type="Pfam" id="PF03704">
    <property type="entry name" value="BTAD"/>
    <property type="match status" value="1"/>
</dbReference>
<dbReference type="Gene3D" id="1.25.40.10">
    <property type="entry name" value="Tetratricopeptide repeat domain"/>
    <property type="match status" value="1"/>
</dbReference>
<proteinExistence type="inferred from homology"/>
<feature type="compositionally biased region" description="Basic and acidic residues" evidence="6">
    <location>
        <begin position="49"/>
        <end position="68"/>
    </location>
</feature>
<keyword evidence="3" id="KW-0805">Transcription regulation</keyword>
<gene>
    <name evidence="8" type="ORF">E6W39_05455</name>
</gene>
<dbReference type="CDD" id="cd15831">
    <property type="entry name" value="BTAD"/>
    <property type="match status" value="1"/>
</dbReference>
<dbReference type="PANTHER" id="PTHR35807:SF1">
    <property type="entry name" value="TRANSCRIPTIONAL REGULATOR REDD"/>
    <property type="match status" value="1"/>
</dbReference>
<dbReference type="GO" id="GO:0000160">
    <property type="term" value="P:phosphorelay signal transduction system"/>
    <property type="evidence" value="ECO:0007669"/>
    <property type="project" value="UniProtKB-KW"/>
</dbReference>
<evidence type="ECO:0000313" key="9">
    <source>
        <dbReference type="Proteomes" id="UP000319103"/>
    </source>
</evidence>
<evidence type="ECO:0000259" key="7">
    <source>
        <dbReference type="SMART" id="SM01043"/>
    </source>
</evidence>
<dbReference type="EMBL" id="VIGB01000003">
    <property type="protein sequence ID" value="TQF01802.1"/>
    <property type="molecule type" value="Genomic_DNA"/>
</dbReference>
<protein>
    <submittedName>
        <fullName evidence="8">AfsR/SARP family transcriptional regulator</fullName>
    </submittedName>
</protein>
<accession>A0A540VYG1</accession>
<dbReference type="SUPFAM" id="SSF46894">
    <property type="entry name" value="C-terminal effector domain of the bipartite response regulators"/>
    <property type="match status" value="1"/>
</dbReference>
<dbReference type="Pfam" id="PF00486">
    <property type="entry name" value="Trans_reg_C"/>
    <property type="match status" value="1"/>
</dbReference>
<dbReference type="Gene3D" id="1.10.10.10">
    <property type="entry name" value="Winged helix-like DNA-binding domain superfamily/Winged helix DNA-binding domain"/>
    <property type="match status" value="1"/>
</dbReference>
<feature type="region of interest" description="Disordered" evidence="6">
    <location>
        <begin position="1"/>
        <end position="99"/>
    </location>
</feature>
<dbReference type="InterPro" id="IPR036388">
    <property type="entry name" value="WH-like_DNA-bd_sf"/>
</dbReference>
<dbReference type="OrthoDB" id="4336084at2"/>
<dbReference type="Proteomes" id="UP000319103">
    <property type="component" value="Unassembled WGS sequence"/>
</dbReference>
<dbReference type="PANTHER" id="PTHR35807">
    <property type="entry name" value="TRANSCRIPTIONAL REGULATOR REDD-RELATED"/>
    <property type="match status" value="1"/>
</dbReference>
<keyword evidence="9" id="KW-1185">Reference proteome</keyword>
<evidence type="ECO:0000256" key="1">
    <source>
        <dbReference type="ARBA" id="ARBA00005820"/>
    </source>
</evidence>
<dbReference type="InterPro" id="IPR016032">
    <property type="entry name" value="Sig_transdc_resp-reg_C-effctor"/>
</dbReference>
<keyword evidence="4" id="KW-0238">DNA-binding</keyword>
<comment type="similarity">
    <text evidence="1">Belongs to the AfsR/DnrI/RedD regulatory family.</text>
</comment>
<dbReference type="AlphaFoldDB" id="A0A540VYG1"/>
<dbReference type="GO" id="GO:0006355">
    <property type="term" value="P:regulation of DNA-templated transcription"/>
    <property type="evidence" value="ECO:0007669"/>
    <property type="project" value="InterPro"/>
</dbReference>